<dbReference type="OrthoDB" id="3528208at2"/>
<dbReference type="EMBL" id="SGXD01000002">
    <property type="protein sequence ID" value="RZS89869.1"/>
    <property type="molecule type" value="Genomic_DNA"/>
</dbReference>
<name>A0A4V2F4M8_9ACTN</name>
<dbReference type="Proteomes" id="UP000293638">
    <property type="component" value="Unassembled WGS sequence"/>
</dbReference>
<sequence length="191" mass="20095">MRTSTRTRSLVATAAAAAGVLVPATAHADTTTPACDSTPGYVQGQPDTLKAGATSGAYLWADASGWHFRVTHPGKAKVVFTGRITSSQPMTVTRAADEKGDRVWLSLDRKSAIYRFTDYGQLDGLDLTTACGATLKVGVRSGKHELDPQHVFLGRHDARPKAVPFVIRPRSSEATAPAPKATPTPSATPAA</sequence>
<gene>
    <name evidence="3" type="ORF">EV189_1645</name>
</gene>
<proteinExistence type="predicted"/>
<evidence type="ECO:0000313" key="4">
    <source>
        <dbReference type="Proteomes" id="UP000293638"/>
    </source>
</evidence>
<accession>A0A4V2F4M8</accession>
<organism evidence="3 4">
    <name type="scientific">Motilibacter rhizosphaerae</name>
    <dbReference type="NCBI Taxonomy" id="598652"/>
    <lineage>
        <taxon>Bacteria</taxon>
        <taxon>Bacillati</taxon>
        <taxon>Actinomycetota</taxon>
        <taxon>Actinomycetes</taxon>
        <taxon>Motilibacterales</taxon>
        <taxon>Motilibacteraceae</taxon>
        <taxon>Motilibacter</taxon>
    </lineage>
</organism>
<feature type="compositionally biased region" description="Low complexity" evidence="1">
    <location>
        <begin position="174"/>
        <end position="191"/>
    </location>
</feature>
<keyword evidence="2" id="KW-0732">Signal</keyword>
<feature type="chain" id="PRO_5020394130" evidence="2">
    <location>
        <begin position="29"/>
        <end position="191"/>
    </location>
</feature>
<evidence type="ECO:0000256" key="2">
    <source>
        <dbReference type="SAM" id="SignalP"/>
    </source>
</evidence>
<reference evidence="3 4" key="1">
    <citation type="submission" date="2019-02" db="EMBL/GenBank/DDBJ databases">
        <title>Genomic Encyclopedia of Type Strains, Phase IV (KMG-IV): sequencing the most valuable type-strain genomes for metagenomic binning, comparative biology and taxonomic classification.</title>
        <authorList>
            <person name="Goeker M."/>
        </authorList>
    </citation>
    <scope>NUCLEOTIDE SEQUENCE [LARGE SCALE GENOMIC DNA]</scope>
    <source>
        <strain evidence="3 4">DSM 45622</strain>
    </source>
</reference>
<keyword evidence="4" id="KW-1185">Reference proteome</keyword>
<dbReference type="RefSeq" id="WP_130492411.1">
    <property type="nucleotide sequence ID" value="NZ_SGXD01000002.1"/>
</dbReference>
<evidence type="ECO:0000256" key="1">
    <source>
        <dbReference type="SAM" id="MobiDB-lite"/>
    </source>
</evidence>
<evidence type="ECO:0000313" key="3">
    <source>
        <dbReference type="EMBL" id="RZS89869.1"/>
    </source>
</evidence>
<feature type="region of interest" description="Disordered" evidence="1">
    <location>
        <begin position="168"/>
        <end position="191"/>
    </location>
</feature>
<dbReference type="AlphaFoldDB" id="A0A4V2F4M8"/>
<protein>
    <submittedName>
        <fullName evidence="3">Uncharacterized protein</fullName>
    </submittedName>
</protein>
<comment type="caution">
    <text evidence="3">The sequence shown here is derived from an EMBL/GenBank/DDBJ whole genome shotgun (WGS) entry which is preliminary data.</text>
</comment>
<feature type="signal peptide" evidence="2">
    <location>
        <begin position="1"/>
        <end position="28"/>
    </location>
</feature>